<accession>A0ABN9TPI5</accession>
<comment type="caution">
    <text evidence="2">The sequence shown here is derived from an EMBL/GenBank/DDBJ whole genome shotgun (WGS) entry which is preliminary data.</text>
</comment>
<gene>
    <name evidence="2" type="ORF">PCOR1329_LOCUS41061</name>
</gene>
<evidence type="ECO:0008006" key="4">
    <source>
        <dbReference type="Google" id="ProtNLM"/>
    </source>
</evidence>
<dbReference type="Proteomes" id="UP001189429">
    <property type="component" value="Unassembled WGS sequence"/>
</dbReference>
<feature type="region of interest" description="Disordered" evidence="1">
    <location>
        <begin position="73"/>
        <end position="176"/>
    </location>
</feature>
<feature type="compositionally biased region" description="Low complexity" evidence="1">
    <location>
        <begin position="86"/>
        <end position="106"/>
    </location>
</feature>
<evidence type="ECO:0000313" key="3">
    <source>
        <dbReference type="Proteomes" id="UP001189429"/>
    </source>
</evidence>
<feature type="compositionally biased region" description="Low complexity" evidence="1">
    <location>
        <begin position="119"/>
        <end position="134"/>
    </location>
</feature>
<proteinExistence type="predicted"/>
<evidence type="ECO:0000313" key="2">
    <source>
        <dbReference type="EMBL" id="CAK0848000.1"/>
    </source>
</evidence>
<sequence>MTICFCILRGRVLDSVRQRAPRLFQSTRSWLSGTTPHYWWDDPADDARRIRASSGVDQGCPLSPALFAIGGAMPPGGPEGVEGRSRGPAPAACSRARRPASWPPRACRGRARRGDRQAHGPGQPAAPGGTVQAALPSQAGSRAADGLAHGPGRAQRPRGPAAGFGSSSGEPCNPSA</sequence>
<organism evidence="2 3">
    <name type="scientific">Prorocentrum cordatum</name>
    <dbReference type="NCBI Taxonomy" id="2364126"/>
    <lineage>
        <taxon>Eukaryota</taxon>
        <taxon>Sar</taxon>
        <taxon>Alveolata</taxon>
        <taxon>Dinophyceae</taxon>
        <taxon>Prorocentrales</taxon>
        <taxon>Prorocentraceae</taxon>
        <taxon>Prorocentrum</taxon>
    </lineage>
</organism>
<reference evidence="2" key="1">
    <citation type="submission" date="2023-10" db="EMBL/GenBank/DDBJ databases">
        <authorList>
            <person name="Chen Y."/>
            <person name="Shah S."/>
            <person name="Dougan E. K."/>
            <person name="Thang M."/>
            <person name="Chan C."/>
        </authorList>
    </citation>
    <scope>NUCLEOTIDE SEQUENCE [LARGE SCALE GENOMIC DNA]</scope>
</reference>
<keyword evidence="3" id="KW-1185">Reference proteome</keyword>
<feature type="compositionally biased region" description="Polar residues" evidence="1">
    <location>
        <begin position="165"/>
        <end position="176"/>
    </location>
</feature>
<protein>
    <recommendedName>
        <fullName evidence="4">Reverse transcriptase domain-containing protein</fullName>
    </recommendedName>
</protein>
<dbReference type="EMBL" id="CAUYUJ010014948">
    <property type="protein sequence ID" value="CAK0848000.1"/>
    <property type="molecule type" value="Genomic_DNA"/>
</dbReference>
<evidence type="ECO:0000256" key="1">
    <source>
        <dbReference type="SAM" id="MobiDB-lite"/>
    </source>
</evidence>
<name>A0ABN9TPI5_9DINO</name>